<dbReference type="EMBL" id="ML986511">
    <property type="protein sequence ID" value="KAF2273274.1"/>
    <property type="molecule type" value="Genomic_DNA"/>
</dbReference>
<evidence type="ECO:0000313" key="2">
    <source>
        <dbReference type="Proteomes" id="UP000800097"/>
    </source>
</evidence>
<accession>A0A6A6JAL5</accession>
<evidence type="ECO:0000313" key="1">
    <source>
        <dbReference type="EMBL" id="KAF2273274.1"/>
    </source>
</evidence>
<dbReference type="RefSeq" id="XP_033650813.1">
    <property type="nucleotide sequence ID" value="XM_033802788.1"/>
</dbReference>
<dbReference type="AlphaFoldDB" id="A0A6A6JAL5"/>
<keyword evidence="2" id="KW-1185">Reference proteome</keyword>
<protein>
    <submittedName>
        <fullName evidence="1">Uncharacterized protein</fullName>
    </submittedName>
</protein>
<organism evidence="1 2">
    <name type="scientific">Westerdykella ornata</name>
    <dbReference type="NCBI Taxonomy" id="318751"/>
    <lineage>
        <taxon>Eukaryota</taxon>
        <taxon>Fungi</taxon>
        <taxon>Dikarya</taxon>
        <taxon>Ascomycota</taxon>
        <taxon>Pezizomycotina</taxon>
        <taxon>Dothideomycetes</taxon>
        <taxon>Pleosporomycetidae</taxon>
        <taxon>Pleosporales</taxon>
        <taxon>Sporormiaceae</taxon>
        <taxon>Westerdykella</taxon>
    </lineage>
</organism>
<sequence>MAGASPRRHPWGAAVSRRAPCITAAATPGGVPPGRPRNHSASELHVRLTKTRIGDRYHFGTLSVRSSAATKSSVSITKPPSAFFANMTAISSLEVRLWSDYEAVQRGLYSFERVPGVLDKV</sequence>
<gene>
    <name evidence="1" type="ORF">EI97DRAFT_503558</name>
</gene>
<dbReference type="GeneID" id="54555963"/>
<proteinExistence type="predicted"/>
<name>A0A6A6JAL5_WESOR</name>
<dbReference type="Proteomes" id="UP000800097">
    <property type="component" value="Unassembled WGS sequence"/>
</dbReference>
<reference evidence="1" key="1">
    <citation type="journal article" date="2020" name="Stud. Mycol.">
        <title>101 Dothideomycetes genomes: a test case for predicting lifestyles and emergence of pathogens.</title>
        <authorList>
            <person name="Haridas S."/>
            <person name="Albert R."/>
            <person name="Binder M."/>
            <person name="Bloem J."/>
            <person name="Labutti K."/>
            <person name="Salamov A."/>
            <person name="Andreopoulos B."/>
            <person name="Baker S."/>
            <person name="Barry K."/>
            <person name="Bills G."/>
            <person name="Bluhm B."/>
            <person name="Cannon C."/>
            <person name="Castanera R."/>
            <person name="Culley D."/>
            <person name="Daum C."/>
            <person name="Ezra D."/>
            <person name="Gonzalez J."/>
            <person name="Henrissat B."/>
            <person name="Kuo A."/>
            <person name="Liang C."/>
            <person name="Lipzen A."/>
            <person name="Lutzoni F."/>
            <person name="Magnuson J."/>
            <person name="Mondo S."/>
            <person name="Nolan M."/>
            <person name="Ohm R."/>
            <person name="Pangilinan J."/>
            <person name="Park H.-J."/>
            <person name="Ramirez L."/>
            <person name="Alfaro M."/>
            <person name="Sun H."/>
            <person name="Tritt A."/>
            <person name="Yoshinaga Y."/>
            <person name="Zwiers L.-H."/>
            <person name="Turgeon B."/>
            <person name="Goodwin S."/>
            <person name="Spatafora J."/>
            <person name="Crous P."/>
            <person name="Grigoriev I."/>
        </authorList>
    </citation>
    <scope>NUCLEOTIDE SEQUENCE</scope>
    <source>
        <strain evidence="1">CBS 379.55</strain>
    </source>
</reference>